<dbReference type="EMBL" id="BAAFRS010000003">
    <property type="protein sequence ID" value="GAB1218763.1"/>
    <property type="molecule type" value="Genomic_DNA"/>
</dbReference>
<keyword evidence="3" id="KW-1185">Reference proteome</keyword>
<feature type="transmembrane region" description="Helical" evidence="1">
    <location>
        <begin position="6"/>
        <end position="23"/>
    </location>
</feature>
<keyword evidence="1" id="KW-1133">Transmembrane helix</keyword>
<protein>
    <submittedName>
        <fullName evidence="2">Uncharacterized protein</fullName>
    </submittedName>
</protein>
<organism evidence="2 3">
    <name type="scientific">Entamoeba nuttalli</name>
    <dbReference type="NCBI Taxonomy" id="412467"/>
    <lineage>
        <taxon>Eukaryota</taxon>
        <taxon>Amoebozoa</taxon>
        <taxon>Evosea</taxon>
        <taxon>Archamoebae</taxon>
        <taxon>Mastigamoebida</taxon>
        <taxon>Entamoebidae</taxon>
        <taxon>Entamoeba</taxon>
    </lineage>
</organism>
<dbReference type="Proteomes" id="UP001628156">
    <property type="component" value="Unassembled WGS sequence"/>
</dbReference>
<gene>
    <name evidence="2" type="ORF">ENUP19_0003G0051</name>
</gene>
<evidence type="ECO:0000313" key="2">
    <source>
        <dbReference type="EMBL" id="GAB1218763.1"/>
    </source>
</evidence>
<sequence>MKLCYIILFISCCCLSFVGYFTLRNIFRKEYNISTPSQCSNLFSLIQKERSYYSSFPPSINSFMKDLSSFESEQSFKNKLQQMYGIYDWTYTIFSDHSSFRNDFQLMIRYYILKCTHFKDN</sequence>
<reference evidence="2 3" key="1">
    <citation type="journal article" date="2019" name="PLoS Negl. Trop. Dis.">
        <title>Whole genome sequencing of Entamoeba nuttalli reveals mammalian host-related molecular signatures and a novel octapeptide-repeat surface protein.</title>
        <authorList>
            <person name="Tanaka M."/>
            <person name="Makiuchi T."/>
            <person name="Komiyama T."/>
            <person name="Shiina T."/>
            <person name="Osaki K."/>
            <person name="Tachibana H."/>
        </authorList>
    </citation>
    <scope>NUCLEOTIDE SEQUENCE [LARGE SCALE GENOMIC DNA]</scope>
    <source>
        <strain evidence="2 3">P19-061405</strain>
    </source>
</reference>
<evidence type="ECO:0000313" key="3">
    <source>
        <dbReference type="Proteomes" id="UP001628156"/>
    </source>
</evidence>
<proteinExistence type="predicted"/>
<comment type="caution">
    <text evidence="2">The sequence shown here is derived from an EMBL/GenBank/DDBJ whole genome shotgun (WGS) entry which is preliminary data.</text>
</comment>
<keyword evidence="1" id="KW-0812">Transmembrane</keyword>
<evidence type="ECO:0000256" key="1">
    <source>
        <dbReference type="SAM" id="Phobius"/>
    </source>
</evidence>
<keyword evidence="1" id="KW-0472">Membrane</keyword>
<accession>A0ABQ0D7K4</accession>
<name>A0ABQ0D7K4_9EUKA</name>